<keyword evidence="5" id="KW-1185">Reference proteome</keyword>
<dbReference type="InterPro" id="IPR003439">
    <property type="entry name" value="ABC_transporter-like_ATP-bd"/>
</dbReference>
<reference evidence="5" key="1">
    <citation type="journal article" date="2019" name="Int. J. Syst. Evol. Microbiol.">
        <title>The Global Catalogue of Microorganisms (GCM) 10K type strain sequencing project: providing services to taxonomists for standard genome sequencing and annotation.</title>
        <authorList>
            <consortium name="The Broad Institute Genomics Platform"/>
            <consortium name="The Broad Institute Genome Sequencing Center for Infectious Disease"/>
            <person name="Wu L."/>
            <person name="Ma J."/>
        </authorList>
    </citation>
    <scope>NUCLEOTIDE SEQUENCE [LARGE SCALE GENOMIC DNA]</scope>
    <source>
        <strain evidence="5">ZS-35-S2</strain>
    </source>
</reference>
<organism evidence="4 5">
    <name type="scientific">Plantactinospora solaniradicis</name>
    <dbReference type="NCBI Taxonomy" id="1723736"/>
    <lineage>
        <taxon>Bacteria</taxon>
        <taxon>Bacillati</taxon>
        <taxon>Actinomycetota</taxon>
        <taxon>Actinomycetes</taxon>
        <taxon>Micromonosporales</taxon>
        <taxon>Micromonosporaceae</taxon>
        <taxon>Plantactinospora</taxon>
    </lineage>
</organism>
<sequence>MTSVPHTRALTKLYGRRPGVTDADLDIPPGRVVGLAGPSGAGMPTLLGMTCGLLEPTAGTNWQAELTSSSTTTFAWSGNEAP</sequence>
<comment type="caution">
    <text evidence="4">The sequence shown here is derived from an EMBL/GenBank/DDBJ whole genome shotgun (WGS) entry which is preliminary data.</text>
</comment>
<evidence type="ECO:0000259" key="3">
    <source>
        <dbReference type="Pfam" id="PF00005"/>
    </source>
</evidence>
<keyword evidence="2" id="KW-0813">Transport</keyword>
<dbReference type="Pfam" id="PF00005">
    <property type="entry name" value="ABC_tran"/>
    <property type="match status" value="1"/>
</dbReference>
<evidence type="ECO:0000256" key="2">
    <source>
        <dbReference type="ARBA" id="ARBA00022448"/>
    </source>
</evidence>
<evidence type="ECO:0000313" key="5">
    <source>
        <dbReference type="Proteomes" id="UP001596203"/>
    </source>
</evidence>
<dbReference type="Gene3D" id="3.40.50.300">
    <property type="entry name" value="P-loop containing nucleotide triphosphate hydrolases"/>
    <property type="match status" value="1"/>
</dbReference>
<dbReference type="PANTHER" id="PTHR43335">
    <property type="entry name" value="ABC TRANSPORTER, ATP-BINDING PROTEIN"/>
    <property type="match status" value="1"/>
</dbReference>
<dbReference type="GO" id="GO:0005524">
    <property type="term" value="F:ATP binding"/>
    <property type="evidence" value="ECO:0007669"/>
    <property type="project" value="UniProtKB-KW"/>
</dbReference>
<keyword evidence="4" id="KW-0067">ATP-binding</keyword>
<dbReference type="PANTHER" id="PTHR43335:SF4">
    <property type="entry name" value="ABC TRANSPORTER, ATP-BINDING PROTEIN"/>
    <property type="match status" value="1"/>
</dbReference>
<keyword evidence="4" id="KW-0547">Nucleotide-binding</keyword>
<gene>
    <name evidence="4" type="ORF">ACFP2T_00020</name>
</gene>
<proteinExistence type="inferred from homology"/>
<evidence type="ECO:0000256" key="1">
    <source>
        <dbReference type="ARBA" id="ARBA00005417"/>
    </source>
</evidence>
<dbReference type="RefSeq" id="WP_377415906.1">
    <property type="nucleotide sequence ID" value="NZ_JBHSPR010000001.1"/>
</dbReference>
<evidence type="ECO:0000313" key="4">
    <source>
        <dbReference type="EMBL" id="MFC6014584.1"/>
    </source>
</evidence>
<protein>
    <submittedName>
        <fullName evidence="4">ATP-binding cassette domain-containing protein</fullName>
    </submittedName>
</protein>
<feature type="domain" description="ABC transporter" evidence="3">
    <location>
        <begin position="21"/>
        <end position="61"/>
    </location>
</feature>
<dbReference type="EMBL" id="JBHSPR010000001">
    <property type="protein sequence ID" value="MFC6014584.1"/>
    <property type="molecule type" value="Genomic_DNA"/>
</dbReference>
<dbReference type="InterPro" id="IPR027417">
    <property type="entry name" value="P-loop_NTPase"/>
</dbReference>
<comment type="similarity">
    <text evidence="1">Belongs to the ABC transporter superfamily.</text>
</comment>
<name>A0ABW1K070_9ACTN</name>
<accession>A0ABW1K070</accession>
<dbReference type="SUPFAM" id="SSF52540">
    <property type="entry name" value="P-loop containing nucleoside triphosphate hydrolases"/>
    <property type="match status" value="1"/>
</dbReference>
<dbReference type="Proteomes" id="UP001596203">
    <property type="component" value="Unassembled WGS sequence"/>
</dbReference>